<evidence type="ECO:0000256" key="7">
    <source>
        <dbReference type="ARBA" id="ARBA00022777"/>
    </source>
</evidence>
<comment type="cofactor">
    <cofactor evidence="1">
        <name>Mn(2+)</name>
        <dbReference type="ChEBI" id="CHEBI:29035"/>
    </cofactor>
</comment>
<dbReference type="InterPro" id="IPR018451">
    <property type="entry name" value="NAF/FISL_domain"/>
</dbReference>
<dbReference type="PANTHER" id="PTHR43895">
    <property type="entry name" value="CALCIUM/CALMODULIN-DEPENDENT PROTEIN KINASE KINASE-RELATED"/>
    <property type="match status" value="1"/>
</dbReference>
<dbReference type="Pfam" id="PF00069">
    <property type="entry name" value="Pkinase"/>
    <property type="match status" value="1"/>
</dbReference>
<dbReference type="InterPro" id="IPR008271">
    <property type="entry name" value="Ser/Thr_kinase_AS"/>
</dbReference>
<keyword evidence="7 11" id="KW-0418">Kinase</keyword>
<gene>
    <name evidence="11" type="ORF">KK1_043692</name>
</gene>
<name>A0A151QYF3_CAJCA</name>
<dbReference type="Gene3D" id="3.30.310.80">
    <property type="entry name" value="Kinase associated domain 1, KA1"/>
    <property type="match status" value="1"/>
</dbReference>
<keyword evidence="12" id="KW-1185">Reference proteome</keyword>
<evidence type="ECO:0000256" key="4">
    <source>
        <dbReference type="ARBA" id="ARBA00022527"/>
    </source>
</evidence>
<accession>A0A151QYF3</accession>
<evidence type="ECO:0000256" key="3">
    <source>
        <dbReference type="ARBA" id="ARBA00012513"/>
    </source>
</evidence>
<evidence type="ECO:0000256" key="6">
    <source>
        <dbReference type="ARBA" id="ARBA00022741"/>
    </source>
</evidence>
<dbReference type="GO" id="GO:0004674">
    <property type="term" value="F:protein serine/threonine kinase activity"/>
    <property type="evidence" value="ECO:0007669"/>
    <property type="project" value="UniProtKB-KW"/>
</dbReference>
<dbReference type="InterPro" id="IPR011009">
    <property type="entry name" value="Kinase-like_dom_sf"/>
</dbReference>
<dbReference type="Gene3D" id="1.10.510.10">
    <property type="entry name" value="Transferase(Phosphotransferase) domain 1"/>
    <property type="match status" value="1"/>
</dbReference>
<keyword evidence="8" id="KW-0067">ATP-binding</keyword>
<dbReference type="AlphaFoldDB" id="A0A151QYF3"/>
<evidence type="ECO:0000313" key="12">
    <source>
        <dbReference type="Proteomes" id="UP000075243"/>
    </source>
</evidence>
<evidence type="ECO:0000259" key="9">
    <source>
        <dbReference type="PROSITE" id="PS50011"/>
    </source>
</evidence>
<dbReference type="InterPro" id="IPR000719">
    <property type="entry name" value="Prot_kinase_dom"/>
</dbReference>
<evidence type="ECO:0000256" key="1">
    <source>
        <dbReference type="ARBA" id="ARBA00001936"/>
    </source>
</evidence>
<dbReference type="InterPro" id="IPR004041">
    <property type="entry name" value="NAF_dom"/>
</dbReference>
<keyword evidence="5" id="KW-0808">Transferase</keyword>
<feature type="domain" description="Protein kinase" evidence="9">
    <location>
        <begin position="1"/>
        <end position="202"/>
    </location>
</feature>
<dbReference type="STRING" id="3821.A0A151QYF3"/>
<dbReference type="PROSITE" id="PS50816">
    <property type="entry name" value="NAF"/>
    <property type="match status" value="1"/>
</dbReference>
<keyword evidence="6" id="KW-0547">Nucleotide-binding</keyword>
<dbReference type="EC" id="2.7.11.1" evidence="3"/>
<dbReference type="Gramene" id="C.cajan_38701.t">
    <property type="protein sequence ID" value="C.cajan_38701.t"/>
    <property type="gene ID" value="C.cajan_38701"/>
</dbReference>
<protein>
    <recommendedName>
        <fullName evidence="3">non-specific serine/threonine protein kinase</fullName>
        <ecNumber evidence="3">2.7.11.1</ecNumber>
    </recommendedName>
</protein>
<dbReference type="PANTHER" id="PTHR43895:SF143">
    <property type="entry name" value="NON-SPECIFIC SERINE_THREONINE PROTEIN KINASE"/>
    <property type="match status" value="1"/>
</dbReference>
<evidence type="ECO:0000256" key="2">
    <source>
        <dbReference type="ARBA" id="ARBA00006234"/>
    </source>
</evidence>
<dbReference type="GO" id="GO:0005524">
    <property type="term" value="F:ATP binding"/>
    <property type="evidence" value="ECO:0007669"/>
    <property type="project" value="UniProtKB-KW"/>
</dbReference>
<evidence type="ECO:0000256" key="5">
    <source>
        <dbReference type="ARBA" id="ARBA00022679"/>
    </source>
</evidence>
<sequence length="202" mass="22377">KYEMGRDLGQGNFARGVTHQDLKPENLLLDQNEDLKVSDFGLSALPDQRRADGMLLTPCGTPAYVAPEVAKSLISNLLVADPAKSPIAFSIKEDVLIHNLDFHENHHHEAKPPRPFYNAFEIISSLSHGFDLRSLIETRKRSPSVFICKFSTSAVLGKLEAVANKINFRVTDKKEFALTMQGAEEGRLSHLLIGTPTTKTPQ</sequence>
<reference evidence="11" key="1">
    <citation type="journal article" date="2012" name="Nat. Biotechnol.">
        <title>Draft genome sequence of pigeonpea (Cajanus cajan), an orphan legume crop of resource-poor farmers.</title>
        <authorList>
            <person name="Varshney R.K."/>
            <person name="Chen W."/>
            <person name="Li Y."/>
            <person name="Bharti A.K."/>
            <person name="Saxena R.K."/>
            <person name="Schlueter J.A."/>
            <person name="Donoghue M.T."/>
            <person name="Azam S."/>
            <person name="Fan G."/>
            <person name="Whaley A.M."/>
            <person name="Farmer A.D."/>
            <person name="Sheridan J."/>
            <person name="Iwata A."/>
            <person name="Tuteja R."/>
            <person name="Penmetsa R.V."/>
            <person name="Wu W."/>
            <person name="Upadhyaya H.D."/>
            <person name="Yang S.P."/>
            <person name="Shah T."/>
            <person name="Saxena K.B."/>
            <person name="Michael T."/>
            <person name="McCombie W.R."/>
            <person name="Yang B."/>
            <person name="Zhang G."/>
            <person name="Yang H."/>
            <person name="Wang J."/>
            <person name="Spillane C."/>
            <person name="Cook D.R."/>
            <person name="May G.D."/>
            <person name="Xu X."/>
            <person name="Jackson S.A."/>
        </authorList>
    </citation>
    <scope>NUCLEOTIDE SEQUENCE [LARGE SCALE GENOMIC DNA]</scope>
</reference>
<evidence type="ECO:0000256" key="8">
    <source>
        <dbReference type="ARBA" id="ARBA00022840"/>
    </source>
</evidence>
<dbReference type="PROSITE" id="PS00108">
    <property type="entry name" value="PROTEIN_KINASE_ST"/>
    <property type="match status" value="1"/>
</dbReference>
<dbReference type="PROSITE" id="PS50011">
    <property type="entry name" value="PROTEIN_KINASE_DOM"/>
    <property type="match status" value="1"/>
</dbReference>
<dbReference type="GO" id="GO:0007165">
    <property type="term" value="P:signal transduction"/>
    <property type="evidence" value="ECO:0007669"/>
    <property type="project" value="InterPro"/>
</dbReference>
<feature type="domain" description="NAF" evidence="10">
    <location>
        <begin position="112"/>
        <end position="137"/>
    </location>
</feature>
<organism evidence="11 12">
    <name type="scientific">Cajanus cajan</name>
    <name type="common">Pigeon pea</name>
    <name type="synonym">Cajanus indicus</name>
    <dbReference type="NCBI Taxonomy" id="3821"/>
    <lineage>
        <taxon>Eukaryota</taxon>
        <taxon>Viridiplantae</taxon>
        <taxon>Streptophyta</taxon>
        <taxon>Embryophyta</taxon>
        <taxon>Tracheophyta</taxon>
        <taxon>Spermatophyta</taxon>
        <taxon>Magnoliopsida</taxon>
        <taxon>eudicotyledons</taxon>
        <taxon>Gunneridae</taxon>
        <taxon>Pentapetalae</taxon>
        <taxon>rosids</taxon>
        <taxon>fabids</taxon>
        <taxon>Fabales</taxon>
        <taxon>Fabaceae</taxon>
        <taxon>Papilionoideae</taxon>
        <taxon>50 kb inversion clade</taxon>
        <taxon>NPAAA clade</taxon>
        <taxon>indigoferoid/millettioid clade</taxon>
        <taxon>Phaseoleae</taxon>
        <taxon>Cajanus</taxon>
    </lineage>
</organism>
<dbReference type="Pfam" id="PF03822">
    <property type="entry name" value="NAF"/>
    <property type="match status" value="1"/>
</dbReference>
<proteinExistence type="inferred from homology"/>
<dbReference type="SUPFAM" id="SSF56112">
    <property type="entry name" value="Protein kinase-like (PK-like)"/>
    <property type="match status" value="1"/>
</dbReference>
<dbReference type="Proteomes" id="UP000075243">
    <property type="component" value="Unassembled WGS sequence"/>
</dbReference>
<dbReference type="EMBL" id="KQ484410">
    <property type="protein sequence ID" value="KYP35279.1"/>
    <property type="molecule type" value="Genomic_DNA"/>
</dbReference>
<feature type="non-terminal residue" evidence="11">
    <location>
        <position position="1"/>
    </location>
</feature>
<comment type="similarity">
    <text evidence="2">Belongs to the protein kinase superfamily. CAMK Ser/Thr protein kinase family. SNF1 subfamily.</text>
</comment>
<keyword evidence="4" id="KW-0723">Serine/threonine-protein kinase</keyword>
<evidence type="ECO:0000259" key="10">
    <source>
        <dbReference type="PROSITE" id="PS50816"/>
    </source>
</evidence>
<evidence type="ECO:0000313" key="11">
    <source>
        <dbReference type="EMBL" id="KYP35279.1"/>
    </source>
</evidence>